<evidence type="ECO:0000313" key="1">
    <source>
        <dbReference type="EMBL" id="PON95093.1"/>
    </source>
</evidence>
<dbReference type="AlphaFoldDB" id="A0A2P5FBC9"/>
<dbReference type="EMBL" id="JXTC01000046">
    <property type="protein sequence ID" value="PON95093.1"/>
    <property type="molecule type" value="Genomic_DNA"/>
</dbReference>
<reference evidence="2" key="1">
    <citation type="submission" date="2016-06" db="EMBL/GenBank/DDBJ databases">
        <title>Parallel loss of symbiosis genes in relatives of nitrogen-fixing non-legume Parasponia.</title>
        <authorList>
            <person name="Van Velzen R."/>
            <person name="Holmer R."/>
            <person name="Bu F."/>
            <person name="Rutten L."/>
            <person name="Van Zeijl A."/>
            <person name="Liu W."/>
            <person name="Santuari L."/>
            <person name="Cao Q."/>
            <person name="Sharma T."/>
            <person name="Shen D."/>
            <person name="Roswanjaya Y."/>
            <person name="Wardhani T."/>
            <person name="Kalhor M.S."/>
            <person name="Jansen J."/>
            <person name="Van den Hoogen J."/>
            <person name="Gungor B."/>
            <person name="Hartog M."/>
            <person name="Hontelez J."/>
            <person name="Verver J."/>
            <person name="Yang W.-C."/>
            <person name="Schijlen E."/>
            <person name="Repin R."/>
            <person name="Schilthuizen M."/>
            <person name="Schranz E."/>
            <person name="Heidstra R."/>
            <person name="Miyata K."/>
            <person name="Fedorova E."/>
            <person name="Kohlen W."/>
            <person name="Bisseling T."/>
            <person name="Smit S."/>
            <person name="Geurts R."/>
        </authorList>
    </citation>
    <scope>NUCLEOTIDE SEQUENCE [LARGE SCALE GENOMIC DNA]</scope>
    <source>
        <strain evidence="2">cv. RG33-2</strain>
    </source>
</reference>
<evidence type="ECO:0000313" key="2">
    <source>
        <dbReference type="Proteomes" id="UP000237000"/>
    </source>
</evidence>
<keyword evidence="2" id="KW-1185">Reference proteome</keyword>
<comment type="caution">
    <text evidence="1">The sequence shown here is derived from an EMBL/GenBank/DDBJ whole genome shotgun (WGS) entry which is preliminary data.</text>
</comment>
<proteinExistence type="predicted"/>
<organism evidence="1 2">
    <name type="scientific">Trema orientale</name>
    <name type="common">Charcoal tree</name>
    <name type="synonym">Celtis orientalis</name>
    <dbReference type="NCBI Taxonomy" id="63057"/>
    <lineage>
        <taxon>Eukaryota</taxon>
        <taxon>Viridiplantae</taxon>
        <taxon>Streptophyta</taxon>
        <taxon>Embryophyta</taxon>
        <taxon>Tracheophyta</taxon>
        <taxon>Spermatophyta</taxon>
        <taxon>Magnoliopsida</taxon>
        <taxon>eudicotyledons</taxon>
        <taxon>Gunneridae</taxon>
        <taxon>Pentapetalae</taxon>
        <taxon>rosids</taxon>
        <taxon>fabids</taxon>
        <taxon>Rosales</taxon>
        <taxon>Cannabaceae</taxon>
        <taxon>Trema</taxon>
    </lineage>
</organism>
<dbReference type="Proteomes" id="UP000237000">
    <property type="component" value="Unassembled WGS sequence"/>
</dbReference>
<dbReference type="InParanoid" id="A0A2P5FBC9"/>
<name>A0A2P5FBC9_TREOI</name>
<sequence>MYLGTAPCPTESIAGRFVCPGHIVNFPSASAAFKLSRMNLQGTRGFQGLPLR</sequence>
<protein>
    <submittedName>
        <fullName evidence="1">Uncharacterized protein</fullName>
    </submittedName>
</protein>
<accession>A0A2P5FBC9</accession>
<gene>
    <name evidence="1" type="ORF">TorRG33x02_089850</name>
</gene>